<dbReference type="AlphaFoldDB" id="B7AQU6"/>
<dbReference type="HOGENOM" id="CLU_2858454_0_0_9"/>
<reference evidence="1 2" key="2">
    <citation type="submission" date="2008-11" db="EMBL/GenBank/DDBJ databases">
        <authorList>
            <person name="Fulton L."/>
            <person name="Clifton S."/>
            <person name="Fulton B."/>
            <person name="Xu J."/>
            <person name="Minx P."/>
            <person name="Pepin K.H."/>
            <person name="Johnson M."/>
            <person name="Bhonagiri V."/>
            <person name="Nash W.E."/>
            <person name="Mardis E.R."/>
            <person name="Wilson R.K."/>
        </authorList>
    </citation>
    <scope>NUCLEOTIDE SEQUENCE [LARGE SCALE GENOMIC DNA]</scope>
    <source>
        <strain evidence="1 2">ATCC 43243</strain>
    </source>
</reference>
<name>B7AQU6_9FIRM</name>
<sequence length="64" mass="6697">MAAACSEDGYVCGDCSLCAGTRLFITIYSHAHMCRVPSCSLSVVRISCGTQASQGSPPDYHIPA</sequence>
<keyword evidence="2" id="KW-1185">Reference proteome</keyword>
<dbReference type="EMBL" id="ABVQ01000035">
    <property type="protein sequence ID" value="EEC58068.1"/>
    <property type="molecule type" value="Genomic_DNA"/>
</dbReference>
<gene>
    <name evidence="1" type="ORF">BACPEC_01053</name>
</gene>
<comment type="caution">
    <text evidence="1">The sequence shown here is derived from an EMBL/GenBank/DDBJ whole genome shotgun (WGS) entry which is preliminary data.</text>
</comment>
<accession>B7AQU6</accession>
<protein>
    <submittedName>
        <fullName evidence="1">Uncharacterized protein</fullName>
    </submittedName>
</protein>
<dbReference type="Proteomes" id="UP000003136">
    <property type="component" value="Unassembled WGS sequence"/>
</dbReference>
<organism evidence="1 2">
    <name type="scientific">[Bacteroides] pectinophilus ATCC 43243</name>
    <dbReference type="NCBI Taxonomy" id="483218"/>
    <lineage>
        <taxon>Bacteria</taxon>
        <taxon>Bacillati</taxon>
        <taxon>Bacillota</taxon>
        <taxon>Clostridia</taxon>
        <taxon>Eubacteriales</taxon>
    </lineage>
</organism>
<evidence type="ECO:0000313" key="2">
    <source>
        <dbReference type="Proteomes" id="UP000003136"/>
    </source>
</evidence>
<reference evidence="1 2" key="1">
    <citation type="submission" date="2008-11" db="EMBL/GenBank/DDBJ databases">
        <title>Draft genome sequence of Bacteroides pectinophilus (ATCC 43243).</title>
        <authorList>
            <person name="Sudarsanam P."/>
            <person name="Ley R."/>
            <person name="Guruge J."/>
            <person name="Turnbaugh P.J."/>
            <person name="Mahowald M."/>
            <person name="Liep D."/>
            <person name="Gordon J."/>
        </authorList>
    </citation>
    <scope>NUCLEOTIDE SEQUENCE [LARGE SCALE GENOMIC DNA]</scope>
    <source>
        <strain evidence="1 2">ATCC 43243</strain>
    </source>
</reference>
<evidence type="ECO:0000313" key="1">
    <source>
        <dbReference type="EMBL" id="EEC58068.1"/>
    </source>
</evidence>
<proteinExistence type="predicted"/>